<feature type="region of interest" description="Disordered" evidence="1">
    <location>
        <begin position="67"/>
        <end position="131"/>
    </location>
</feature>
<dbReference type="AlphaFoldDB" id="A0AAD9W6H6"/>
<feature type="region of interest" description="Disordered" evidence="1">
    <location>
        <begin position="144"/>
        <end position="309"/>
    </location>
</feature>
<proteinExistence type="predicted"/>
<evidence type="ECO:0000313" key="3">
    <source>
        <dbReference type="Proteomes" id="UP001265746"/>
    </source>
</evidence>
<evidence type="ECO:0000313" key="2">
    <source>
        <dbReference type="EMBL" id="KAK2610585.1"/>
    </source>
</evidence>
<sequence>MCYQETRLHAICNHTATDRIECSDKCAHFDTIEIQLSTYCQSCRQQVDNTAILNSVLRWKLAPCPGRRKKIRPTKTNALELSPASGQAKAKPSPAPARKLSGAKSVGALREAASAPPTRELPPTPKKLNGSASVDNLAASVNKLRLASPQSNTPKPRRSLDEKPTPSSPQMRRRASEAFDYAAEGDGQGQLTRAHTVPKSRPRTAVPQRAPPPPPIQDTPRADELKSPRPSLQKVPEQPPRPGTPVVRDSYITRPSTSTSTSTTNDARKSALVQQTPLSPPQQQQSQQAPDVTSPIPRTAWSLRRSKSSSRMLALASTRDYMHAKLCGGGGLPSSTPAKNLFPPPQKKLIDIHDPEWLARHGLKWDARGLGLVSAAV</sequence>
<name>A0AAD9W6H6_PHOAM</name>
<accession>A0AAD9W6H6</accession>
<dbReference type="Proteomes" id="UP001265746">
    <property type="component" value="Unassembled WGS sequence"/>
</dbReference>
<protein>
    <submittedName>
        <fullName evidence="2">Uncharacterized protein</fullName>
    </submittedName>
</protein>
<organism evidence="2 3">
    <name type="scientific">Phomopsis amygdali</name>
    <name type="common">Fusicoccum amygdali</name>
    <dbReference type="NCBI Taxonomy" id="1214568"/>
    <lineage>
        <taxon>Eukaryota</taxon>
        <taxon>Fungi</taxon>
        <taxon>Dikarya</taxon>
        <taxon>Ascomycota</taxon>
        <taxon>Pezizomycotina</taxon>
        <taxon>Sordariomycetes</taxon>
        <taxon>Sordariomycetidae</taxon>
        <taxon>Diaporthales</taxon>
        <taxon>Diaporthaceae</taxon>
        <taxon>Diaporthe</taxon>
    </lineage>
</organism>
<reference evidence="2" key="1">
    <citation type="submission" date="2023-06" db="EMBL/GenBank/DDBJ databases">
        <authorList>
            <person name="Noh H."/>
        </authorList>
    </citation>
    <scope>NUCLEOTIDE SEQUENCE</scope>
    <source>
        <strain evidence="2">DUCC20226</strain>
    </source>
</reference>
<comment type="caution">
    <text evidence="2">The sequence shown here is derived from an EMBL/GenBank/DDBJ whole genome shotgun (WGS) entry which is preliminary data.</text>
</comment>
<gene>
    <name evidence="2" type="ORF">N8I77_004003</name>
</gene>
<dbReference type="EMBL" id="JAUJFL010000002">
    <property type="protein sequence ID" value="KAK2610585.1"/>
    <property type="molecule type" value="Genomic_DNA"/>
</dbReference>
<evidence type="ECO:0000256" key="1">
    <source>
        <dbReference type="SAM" id="MobiDB-lite"/>
    </source>
</evidence>
<feature type="compositionally biased region" description="Low complexity" evidence="1">
    <location>
        <begin position="82"/>
        <end position="100"/>
    </location>
</feature>
<feature type="compositionally biased region" description="Low complexity" evidence="1">
    <location>
        <begin position="274"/>
        <end position="290"/>
    </location>
</feature>
<keyword evidence="3" id="KW-1185">Reference proteome</keyword>